<keyword evidence="6" id="KW-0276">Fatty acid metabolism</keyword>
<comment type="pathway">
    <text evidence="1">Lipid metabolism; fatty acid biosynthesis.</text>
</comment>
<evidence type="ECO:0000256" key="10">
    <source>
        <dbReference type="ARBA" id="ARBA00033016"/>
    </source>
</evidence>
<dbReference type="FunFam" id="1.10.8.400:FF:000001">
    <property type="entry name" value="Enoyl-[acyl-carrier-protein] reductase [NADH]"/>
    <property type="match status" value="1"/>
</dbReference>
<dbReference type="EC" id="1.3.1.9" evidence="3"/>
<dbReference type="EMBL" id="AEAI01000571">
    <property type="protein sequence ID" value="EGH43006.1"/>
    <property type="molecule type" value="Genomic_DNA"/>
</dbReference>
<keyword evidence="12" id="KW-1185">Reference proteome</keyword>
<dbReference type="InterPro" id="IPR036291">
    <property type="entry name" value="NAD(P)-bd_dom_sf"/>
</dbReference>
<dbReference type="SUPFAM" id="SSF51735">
    <property type="entry name" value="NAD(P)-binding Rossmann-fold domains"/>
    <property type="match status" value="1"/>
</dbReference>
<evidence type="ECO:0000256" key="7">
    <source>
        <dbReference type="ARBA" id="ARBA00023002"/>
    </source>
</evidence>
<dbReference type="GO" id="GO:0006633">
    <property type="term" value="P:fatty acid biosynthetic process"/>
    <property type="evidence" value="ECO:0007669"/>
    <property type="project" value="UniProtKB-UniPathway"/>
</dbReference>
<name>F3G7F6_PSESJ</name>
<dbReference type="Gene3D" id="1.10.8.400">
    <property type="entry name" value="Enoyl acyl carrier protein reductase"/>
    <property type="match status" value="1"/>
</dbReference>
<evidence type="ECO:0000256" key="3">
    <source>
        <dbReference type="ARBA" id="ARBA00012996"/>
    </source>
</evidence>
<evidence type="ECO:0000313" key="11">
    <source>
        <dbReference type="EMBL" id="EGH43006.1"/>
    </source>
</evidence>
<dbReference type="PATRIC" id="fig|629263.4.peg.1912"/>
<comment type="similarity">
    <text evidence="2">Belongs to the short-chain dehydrogenases/reductases (SDR) family. FabI subfamily.</text>
</comment>
<accession>F3G7F6</accession>
<organism evidence="11 12">
    <name type="scientific">Pseudomonas syringae pv. pisi str. 1704B</name>
    <dbReference type="NCBI Taxonomy" id="629263"/>
    <lineage>
        <taxon>Bacteria</taxon>
        <taxon>Pseudomonadati</taxon>
        <taxon>Pseudomonadota</taxon>
        <taxon>Gammaproteobacteria</taxon>
        <taxon>Pseudomonadales</taxon>
        <taxon>Pseudomonadaceae</taxon>
        <taxon>Pseudomonas</taxon>
        <taxon>Pseudomonas syringae</taxon>
    </lineage>
</organism>
<evidence type="ECO:0000256" key="2">
    <source>
        <dbReference type="ARBA" id="ARBA00009233"/>
    </source>
</evidence>
<evidence type="ECO:0000256" key="6">
    <source>
        <dbReference type="ARBA" id="ARBA00022832"/>
    </source>
</evidence>
<feature type="non-terminal residue" evidence="11">
    <location>
        <position position="1"/>
    </location>
</feature>
<reference evidence="11 12" key="1">
    <citation type="journal article" date="2011" name="PLoS Pathog.">
        <title>Dynamic evolution of pathogenicity revealed by sequencing and comparative genomics of 19 Pseudomonas syringae isolates.</title>
        <authorList>
            <person name="Baltrus D.A."/>
            <person name="Nishimura M.T."/>
            <person name="Romanchuk A."/>
            <person name="Chang J.H."/>
            <person name="Mukhtar M.S."/>
            <person name="Cherkis K."/>
            <person name="Roach J."/>
            <person name="Grant S.R."/>
            <person name="Jones C.D."/>
            <person name="Dangl J.L."/>
        </authorList>
    </citation>
    <scope>NUCLEOTIDE SEQUENCE [LARGE SCALE GENOMIC DNA]</scope>
    <source>
        <strain evidence="11 12">1704B</strain>
    </source>
</reference>
<dbReference type="PRINTS" id="PR00081">
    <property type="entry name" value="GDHRDH"/>
</dbReference>
<evidence type="ECO:0000256" key="8">
    <source>
        <dbReference type="ARBA" id="ARBA00023098"/>
    </source>
</evidence>
<evidence type="ECO:0000256" key="1">
    <source>
        <dbReference type="ARBA" id="ARBA00005194"/>
    </source>
</evidence>
<dbReference type="AlphaFoldDB" id="F3G7F6"/>
<comment type="caution">
    <text evidence="11">The sequence shown here is derived from an EMBL/GenBank/DDBJ whole genome shotgun (WGS) entry which is preliminary data.</text>
</comment>
<protein>
    <recommendedName>
        <fullName evidence="4">Enoyl-[acyl-carrier-protein] reductase [NADH] FabI</fullName>
        <ecNumber evidence="3">1.3.1.9</ecNumber>
    </recommendedName>
    <alternativeName>
        <fullName evidence="10">NADH-dependent enoyl-ACP reductase</fullName>
    </alternativeName>
</protein>
<dbReference type="InterPro" id="IPR014358">
    <property type="entry name" value="Enoyl-ACP_Rdtase_NADH"/>
</dbReference>
<keyword evidence="9" id="KW-0275">Fatty acid biosynthesis</keyword>
<keyword evidence="5" id="KW-0444">Lipid biosynthesis</keyword>
<dbReference type="Proteomes" id="UP000004986">
    <property type="component" value="Unassembled WGS sequence"/>
</dbReference>
<evidence type="ECO:0000256" key="4">
    <source>
        <dbReference type="ARBA" id="ARBA00014378"/>
    </source>
</evidence>
<evidence type="ECO:0000256" key="5">
    <source>
        <dbReference type="ARBA" id="ARBA00022516"/>
    </source>
</evidence>
<dbReference type="Gene3D" id="3.40.50.720">
    <property type="entry name" value="NAD(P)-binding Rossmann-like Domain"/>
    <property type="match status" value="1"/>
</dbReference>
<gene>
    <name evidence="11" type="ORF">PSYPI_11649</name>
</gene>
<dbReference type="UniPathway" id="UPA00094"/>
<proteinExistence type="inferred from homology"/>
<dbReference type="PANTHER" id="PTHR43159:SF2">
    <property type="entry name" value="ENOYL-[ACYL-CARRIER-PROTEIN] REDUCTASE [NADH], CHLOROPLASTIC"/>
    <property type="match status" value="1"/>
</dbReference>
<dbReference type="InterPro" id="IPR002347">
    <property type="entry name" value="SDR_fam"/>
</dbReference>
<evidence type="ECO:0000256" key="9">
    <source>
        <dbReference type="ARBA" id="ARBA00023160"/>
    </source>
</evidence>
<dbReference type="Pfam" id="PF13561">
    <property type="entry name" value="adh_short_C2"/>
    <property type="match status" value="1"/>
</dbReference>
<evidence type="ECO:0000313" key="12">
    <source>
        <dbReference type="Proteomes" id="UP000004986"/>
    </source>
</evidence>
<sequence>SLLTLSYLGAERTMPNYNVMGMAKASLEAGVRYLAGSLGPEGTRVNAVSAGPIRTLAASGIKNFRKMLAANEAQTPLRRNVTIDEVGNAGAFLCSDLASGISGEIMYVDGGFNTTAMGSMDE</sequence>
<keyword evidence="7" id="KW-0560">Oxidoreductase</keyword>
<dbReference type="GO" id="GO:0004318">
    <property type="term" value="F:enoyl-[acyl-carrier-protein] reductase (NADH) activity"/>
    <property type="evidence" value="ECO:0007669"/>
    <property type="project" value="UniProtKB-EC"/>
</dbReference>
<dbReference type="HOGENOM" id="CLU_2020209_0_0_6"/>
<dbReference type="PANTHER" id="PTHR43159">
    <property type="entry name" value="ENOYL-[ACYL-CARRIER-PROTEIN] REDUCTASE"/>
    <property type="match status" value="1"/>
</dbReference>
<keyword evidence="8" id="KW-0443">Lipid metabolism</keyword>